<dbReference type="EMBL" id="QXTE01000087">
    <property type="protein sequence ID" value="TFK07177.1"/>
    <property type="molecule type" value="Genomic_DNA"/>
</dbReference>
<reference evidence="4 5" key="1">
    <citation type="submission" date="2019-04" db="EMBL/GenBank/DDBJ databases">
        <title>Draft genome of the big-headed turtle Platysternon megacephalum.</title>
        <authorList>
            <person name="Gong S."/>
        </authorList>
    </citation>
    <scope>NUCLEOTIDE SEQUENCE [LARGE SCALE GENOMIC DNA]</scope>
    <source>
        <strain evidence="4">DO16091913</strain>
        <tissue evidence="4">Muscle</tissue>
    </source>
</reference>
<dbReference type="GO" id="GO:0006508">
    <property type="term" value="P:proteolysis"/>
    <property type="evidence" value="ECO:0007669"/>
    <property type="project" value="TreeGrafter"/>
</dbReference>
<evidence type="ECO:0000256" key="3">
    <source>
        <dbReference type="ARBA" id="ARBA00022801"/>
    </source>
</evidence>
<dbReference type="Gene3D" id="3.90.230.10">
    <property type="entry name" value="Creatinase/methionine aminopeptidase superfamily"/>
    <property type="match status" value="1"/>
</dbReference>
<reference evidence="4 5" key="2">
    <citation type="submission" date="2019-04" db="EMBL/GenBank/DDBJ databases">
        <title>The genome sequence of big-headed turtle.</title>
        <authorList>
            <person name="Gong S."/>
        </authorList>
    </citation>
    <scope>NUCLEOTIDE SEQUENCE [LARGE SCALE GENOMIC DNA]</scope>
    <source>
        <strain evidence="4">DO16091913</strain>
        <tissue evidence="4">Muscle</tissue>
    </source>
</reference>
<proteinExistence type="inferred from homology"/>
<evidence type="ECO:0000313" key="4">
    <source>
        <dbReference type="EMBL" id="TFK07177.1"/>
    </source>
</evidence>
<evidence type="ECO:0000313" key="5">
    <source>
        <dbReference type="Proteomes" id="UP000297703"/>
    </source>
</evidence>
<accession>A0A4D9EAM4</accession>
<dbReference type="OrthoDB" id="4215474at2759"/>
<dbReference type="PANTHER" id="PTHR43226:SF4">
    <property type="entry name" value="XAA-PRO AMINOPEPTIDASE 3"/>
    <property type="match status" value="1"/>
</dbReference>
<dbReference type="GO" id="GO:0005739">
    <property type="term" value="C:mitochondrion"/>
    <property type="evidence" value="ECO:0007669"/>
    <property type="project" value="TreeGrafter"/>
</dbReference>
<dbReference type="InterPro" id="IPR052433">
    <property type="entry name" value="X-Pro_dipept-like"/>
</dbReference>
<keyword evidence="5" id="KW-1185">Reference proteome</keyword>
<dbReference type="AlphaFoldDB" id="A0A4D9EAM4"/>
<comment type="caution">
    <text evidence="4">The sequence shown here is derived from an EMBL/GenBank/DDBJ whole genome shotgun (WGS) entry which is preliminary data.</text>
</comment>
<keyword evidence="2" id="KW-0479">Metal-binding</keyword>
<evidence type="ECO:0000256" key="1">
    <source>
        <dbReference type="ARBA" id="ARBA00008766"/>
    </source>
</evidence>
<dbReference type="GO" id="GO:0046872">
    <property type="term" value="F:metal ion binding"/>
    <property type="evidence" value="ECO:0007669"/>
    <property type="project" value="UniProtKB-KW"/>
</dbReference>
<comment type="similarity">
    <text evidence="1">Belongs to the peptidase M24B family.</text>
</comment>
<keyword evidence="3" id="KW-0378">Hydrolase</keyword>
<name>A0A4D9EAM4_9SAUR</name>
<dbReference type="STRING" id="55544.A0A4D9EAM4"/>
<dbReference type="GO" id="GO:0004177">
    <property type="term" value="F:aminopeptidase activity"/>
    <property type="evidence" value="ECO:0007669"/>
    <property type="project" value="TreeGrafter"/>
</dbReference>
<dbReference type="SUPFAM" id="SSF55920">
    <property type="entry name" value="Creatinase/aminopeptidase"/>
    <property type="match status" value="1"/>
</dbReference>
<dbReference type="PANTHER" id="PTHR43226">
    <property type="entry name" value="XAA-PRO AMINOPEPTIDASE 3"/>
    <property type="match status" value="1"/>
</dbReference>
<organism evidence="4 5">
    <name type="scientific">Platysternon megacephalum</name>
    <name type="common">big-headed turtle</name>
    <dbReference type="NCBI Taxonomy" id="55544"/>
    <lineage>
        <taxon>Eukaryota</taxon>
        <taxon>Metazoa</taxon>
        <taxon>Chordata</taxon>
        <taxon>Craniata</taxon>
        <taxon>Vertebrata</taxon>
        <taxon>Euteleostomi</taxon>
        <taxon>Archelosauria</taxon>
        <taxon>Testudinata</taxon>
        <taxon>Testudines</taxon>
        <taxon>Cryptodira</taxon>
        <taxon>Durocryptodira</taxon>
        <taxon>Testudinoidea</taxon>
        <taxon>Platysternidae</taxon>
        <taxon>Platysternon</taxon>
    </lineage>
</organism>
<sequence length="129" mass="14547">MPIVSNTPHTSLQRRFADPQAELYQAVLEIQKSCLSLCSQGVSLENIYSLMLSLMGQKLKELGILKKSTTENHLFKAFISPRMTCHPREVLQSQCIEDDMVVTEDVSLILSAYCPKEICRVEQICGRSL</sequence>
<dbReference type="Proteomes" id="UP000297703">
    <property type="component" value="Unassembled WGS sequence"/>
</dbReference>
<dbReference type="InterPro" id="IPR036005">
    <property type="entry name" value="Creatinase/aminopeptidase-like"/>
</dbReference>
<gene>
    <name evidence="4" type="ORF">DR999_PMT09854</name>
</gene>
<protein>
    <submittedName>
        <fullName evidence="4">Paralemmin-1</fullName>
    </submittedName>
</protein>
<evidence type="ECO:0000256" key="2">
    <source>
        <dbReference type="ARBA" id="ARBA00022723"/>
    </source>
</evidence>